<accession>A0A2R4WME7</accession>
<gene>
    <name evidence="2" type="ORF">DA075_18940</name>
</gene>
<reference evidence="2 3" key="1">
    <citation type="submission" date="2018-04" db="EMBL/GenBank/DDBJ databases">
        <title>Methylobacterium sp. PR1016A genome.</title>
        <authorList>
            <person name="Park W."/>
        </authorList>
    </citation>
    <scope>NUCLEOTIDE SEQUENCE [LARGE SCALE GENOMIC DNA]</scope>
    <source>
        <strain evidence="2 3">PR1016A</strain>
    </source>
</reference>
<dbReference type="EMBL" id="CP028843">
    <property type="protein sequence ID" value="AWB22721.1"/>
    <property type="molecule type" value="Genomic_DNA"/>
</dbReference>
<feature type="compositionally biased region" description="Basic residues" evidence="1">
    <location>
        <begin position="1"/>
        <end position="12"/>
    </location>
</feature>
<protein>
    <submittedName>
        <fullName evidence="2">Uncharacterized protein</fullName>
    </submittedName>
</protein>
<proteinExistence type="predicted"/>
<evidence type="ECO:0000313" key="2">
    <source>
        <dbReference type="EMBL" id="AWB22721.1"/>
    </source>
</evidence>
<dbReference type="AlphaFoldDB" id="A0A2R4WME7"/>
<evidence type="ECO:0000313" key="3">
    <source>
        <dbReference type="Proteomes" id="UP000244755"/>
    </source>
</evidence>
<organism evidence="2 3">
    <name type="scientific">Methylobacterium currus</name>
    <dbReference type="NCBI Taxonomy" id="2051553"/>
    <lineage>
        <taxon>Bacteria</taxon>
        <taxon>Pseudomonadati</taxon>
        <taxon>Pseudomonadota</taxon>
        <taxon>Alphaproteobacteria</taxon>
        <taxon>Hyphomicrobiales</taxon>
        <taxon>Methylobacteriaceae</taxon>
        <taxon>Methylobacterium</taxon>
    </lineage>
</organism>
<feature type="compositionally biased region" description="Basic and acidic residues" evidence="1">
    <location>
        <begin position="13"/>
        <end position="22"/>
    </location>
</feature>
<feature type="compositionally biased region" description="Basic and acidic residues" evidence="1">
    <location>
        <begin position="68"/>
        <end position="90"/>
    </location>
</feature>
<name>A0A2R4WME7_9HYPH</name>
<dbReference type="Proteomes" id="UP000244755">
    <property type="component" value="Chromosome 1"/>
</dbReference>
<feature type="region of interest" description="Disordered" evidence="1">
    <location>
        <begin position="37"/>
        <end position="118"/>
    </location>
</feature>
<dbReference type="KEGG" id="mee:DA075_18940"/>
<feature type="region of interest" description="Disordered" evidence="1">
    <location>
        <begin position="1"/>
        <end position="22"/>
    </location>
</feature>
<keyword evidence="3" id="KW-1185">Reference proteome</keyword>
<sequence length="118" mass="13058">MRRSASLRRRAGWRSDFRKESSGKRIRGCLTSSTVFTPSSSFRAPLRGPGTTPWARNPSRPIKQALGDPDRRRQHPAGERRQTARGERVATKASFQGCRVPAAENPIPFGSSGSRPRA</sequence>
<evidence type="ECO:0000256" key="1">
    <source>
        <dbReference type="SAM" id="MobiDB-lite"/>
    </source>
</evidence>